<feature type="transmembrane region" description="Helical" evidence="2">
    <location>
        <begin position="12"/>
        <end position="32"/>
    </location>
</feature>
<organism evidence="3 4">
    <name type="scientific">Desulfotalea psychrophila (strain LSv54 / DSM 12343)</name>
    <dbReference type="NCBI Taxonomy" id="177439"/>
    <lineage>
        <taxon>Bacteria</taxon>
        <taxon>Pseudomonadati</taxon>
        <taxon>Thermodesulfobacteriota</taxon>
        <taxon>Desulfobulbia</taxon>
        <taxon>Desulfobulbales</taxon>
        <taxon>Desulfocapsaceae</taxon>
        <taxon>Desulfotalea</taxon>
    </lineage>
</organism>
<dbReference type="InterPro" id="IPR001457">
    <property type="entry name" value="NADH_UbQ/plastoQ_OxRdtase_su6"/>
</dbReference>
<dbReference type="GO" id="GO:0005886">
    <property type="term" value="C:plasma membrane"/>
    <property type="evidence" value="ECO:0007669"/>
    <property type="project" value="UniProtKB-SubCell"/>
</dbReference>
<dbReference type="eggNOG" id="COG0839">
    <property type="taxonomic scope" value="Bacteria"/>
</dbReference>
<comment type="catalytic activity">
    <reaction evidence="2">
        <text>a quinone + NADH + 5 H(+)(in) = a quinol + NAD(+) + 4 H(+)(out)</text>
        <dbReference type="Rhea" id="RHEA:57888"/>
        <dbReference type="ChEBI" id="CHEBI:15378"/>
        <dbReference type="ChEBI" id="CHEBI:24646"/>
        <dbReference type="ChEBI" id="CHEBI:57540"/>
        <dbReference type="ChEBI" id="CHEBI:57945"/>
        <dbReference type="ChEBI" id="CHEBI:132124"/>
    </reaction>
</comment>
<feature type="transmembrane region" description="Helical" evidence="2">
    <location>
        <begin position="146"/>
        <end position="168"/>
    </location>
</feature>
<comment type="function">
    <text evidence="2">NDH-1 shuttles electrons from NADH, via FMN and iron-sulfur (Fe-S) centers, to quinones in the respiratory chain. Couples the redox reaction to proton translocation (for every two electrons transferred, four hydrogen ions are translocated across the cytoplasmic membrane), and thus conserves the redox energy in a proton gradient.</text>
</comment>
<keyword evidence="2" id="KW-1003">Cell membrane</keyword>
<accession>Q6ANN0</accession>
<evidence type="ECO:0000256" key="1">
    <source>
        <dbReference type="ARBA" id="ARBA00005698"/>
    </source>
</evidence>
<feature type="transmembrane region" description="Helical" evidence="2">
    <location>
        <begin position="39"/>
        <end position="57"/>
    </location>
</feature>
<dbReference type="PANTHER" id="PTHR33269">
    <property type="entry name" value="NADH-UBIQUINONE OXIDOREDUCTASE CHAIN 6"/>
    <property type="match status" value="1"/>
</dbReference>
<dbReference type="EMBL" id="CR522870">
    <property type="protein sequence ID" value="CAG36044.1"/>
    <property type="molecule type" value="Genomic_DNA"/>
</dbReference>
<keyword evidence="2" id="KW-0472">Membrane</keyword>
<dbReference type="OrthoDB" id="5405547at2"/>
<keyword evidence="2" id="KW-1133">Transmembrane helix</keyword>
<dbReference type="HOGENOM" id="CLU_085957_2_1_7"/>
<comment type="similarity">
    <text evidence="1 2">Belongs to the complex I subunit 6 family.</text>
</comment>
<dbReference type="InterPro" id="IPR042106">
    <property type="entry name" value="Nuo/plastoQ_OxRdtase_6_NuoJ"/>
</dbReference>
<sequence>MTSSLFSVDNLVGLVFLVTIAITLVGGLITCLAHKLFRALCGFALTSTGVAGLYFFLNSPFISMMQILIYIGAVSITISFGVMLASPDSIKKMQPIKPLAGPIGFAVSGMLAGALMFLVTRADWPIMAKITDGSMRTIGIELLTQYSLVFELISILLLAAILGALAIAREGRSKWKS</sequence>
<evidence type="ECO:0000313" key="3">
    <source>
        <dbReference type="EMBL" id="CAG36044.1"/>
    </source>
</evidence>
<dbReference type="RefSeq" id="WP_011188556.1">
    <property type="nucleotide sequence ID" value="NC_006138.1"/>
</dbReference>
<dbReference type="Proteomes" id="UP000000602">
    <property type="component" value="Chromosome"/>
</dbReference>
<dbReference type="GO" id="GO:0008137">
    <property type="term" value="F:NADH dehydrogenase (ubiquinone) activity"/>
    <property type="evidence" value="ECO:0007669"/>
    <property type="project" value="UniProtKB-UniRule"/>
</dbReference>
<keyword evidence="4" id="KW-1185">Reference proteome</keyword>
<feature type="transmembrane region" description="Helical" evidence="2">
    <location>
        <begin position="63"/>
        <end position="87"/>
    </location>
</feature>
<dbReference type="PANTHER" id="PTHR33269:SF17">
    <property type="entry name" value="NADH-UBIQUINONE OXIDOREDUCTASE CHAIN 6"/>
    <property type="match status" value="1"/>
</dbReference>
<proteinExistence type="inferred from homology"/>
<dbReference type="Pfam" id="PF00499">
    <property type="entry name" value="Oxidored_q3"/>
    <property type="match status" value="1"/>
</dbReference>
<name>Q6ANN0_DESPS</name>
<dbReference type="STRING" id="177439.DP1315"/>
<comment type="subcellular location">
    <subcellularLocation>
        <location evidence="2">Cell membrane</location>
        <topology evidence="2">Multi-pass membrane protein</topology>
    </subcellularLocation>
</comment>
<protein>
    <recommendedName>
        <fullName evidence="2">NADH-quinone oxidoreductase subunit J</fullName>
        <ecNumber evidence="2">7.1.1.-</ecNumber>
    </recommendedName>
</protein>
<keyword evidence="2" id="KW-0874">Quinone</keyword>
<dbReference type="EC" id="7.1.1.-" evidence="2"/>
<evidence type="ECO:0000256" key="2">
    <source>
        <dbReference type="RuleBase" id="RU004429"/>
    </source>
</evidence>
<reference evidence="4" key="1">
    <citation type="journal article" date="2004" name="Environ. Microbiol.">
        <title>The genome of Desulfotalea psychrophila, a sulfate-reducing bacterium from permanently cold Arctic sediments.</title>
        <authorList>
            <person name="Rabus R."/>
            <person name="Ruepp A."/>
            <person name="Frickey T."/>
            <person name="Rattei T."/>
            <person name="Fartmann B."/>
            <person name="Stark M."/>
            <person name="Bauer M."/>
            <person name="Zibat A."/>
            <person name="Lombardot T."/>
            <person name="Becker I."/>
            <person name="Amann J."/>
            <person name="Gellner K."/>
            <person name="Teeling H."/>
            <person name="Leuschner W.D."/>
            <person name="Gloeckner F.-O."/>
            <person name="Lupas A.N."/>
            <person name="Amann R."/>
            <person name="Klenk H.-P."/>
        </authorList>
    </citation>
    <scope>NUCLEOTIDE SEQUENCE [LARGE SCALE GENOMIC DNA]</scope>
    <source>
        <strain evidence="4">DSM 12343 / LSv54</strain>
    </source>
</reference>
<keyword evidence="2" id="KW-0812">Transmembrane</keyword>
<gene>
    <name evidence="3" type="ordered locus">DP1315</name>
</gene>
<dbReference type="KEGG" id="dps:DP1315"/>
<dbReference type="GO" id="GO:0048038">
    <property type="term" value="F:quinone binding"/>
    <property type="evidence" value="ECO:0007669"/>
    <property type="project" value="UniProtKB-UniRule"/>
</dbReference>
<dbReference type="Gene3D" id="1.20.120.1200">
    <property type="entry name" value="NADH-ubiquinone/plastoquinone oxidoreductase chain 6, subunit NuoJ"/>
    <property type="match status" value="1"/>
</dbReference>
<feature type="transmembrane region" description="Helical" evidence="2">
    <location>
        <begin position="99"/>
        <end position="119"/>
    </location>
</feature>
<keyword evidence="2" id="KW-0520">NAD</keyword>
<dbReference type="AlphaFoldDB" id="Q6ANN0"/>
<evidence type="ECO:0000313" key="4">
    <source>
        <dbReference type="Proteomes" id="UP000000602"/>
    </source>
</evidence>